<protein>
    <submittedName>
        <fullName evidence="2">Uncharacterized protein</fullName>
    </submittedName>
</protein>
<dbReference type="Proteomes" id="UP000748531">
    <property type="component" value="Unassembled WGS sequence"/>
</dbReference>
<feature type="compositionally biased region" description="Polar residues" evidence="1">
    <location>
        <begin position="26"/>
        <end position="36"/>
    </location>
</feature>
<name>A0A8J4SFY7_9TREM</name>
<feature type="region of interest" description="Disordered" evidence="1">
    <location>
        <begin position="1"/>
        <end position="60"/>
    </location>
</feature>
<accession>A0A8J4SFY7</accession>
<evidence type="ECO:0000313" key="3">
    <source>
        <dbReference type="Proteomes" id="UP000748531"/>
    </source>
</evidence>
<comment type="caution">
    <text evidence="2">The sequence shown here is derived from an EMBL/GenBank/DDBJ whole genome shotgun (WGS) entry which is preliminary data.</text>
</comment>
<dbReference type="EMBL" id="LUCH01009251">
    <property type="protein sequence ID" value="KAF5396078.1"/>
    <property type="molecule type" value="Genomic_DNA"/>
</dbReference>
<evidence type="ECO:0000256" key="1">
    <source>
        <dbReference type="SAM" id="MobiDB-lite"/>
    </source>
</evidence>
<sequence>MKRTEKQTGKTVTNRIDTKRVESGISLPSMSTTRSSMGREFSPLSPTSLQDRVWSGSQTHDDKLKLQDIDQIATAPHKKKNTSMRSYQTVKDDLKALPLLVGKSIKKTRLYDLGALPNFVEQ</sequence>
<dbReference type="AlphaFoldDB" id="A0A8J4SFY7"/>
<dbReference type="OrthoDB" id="6247608at2759"/>
<evidence type="ECO:0000313" key="2">
    <source>
        <dbReference type="EMBL" id="KAF5396078.1"/>
    </source>
</evidence>
<organism evidence="2 3">
    <name type="scientific">Paragonimus heterotremus</name>
    <dbReference type="NCBI Taxonomy" id="100268"/>
    <lineage>
        <taxon>Eukaryota</taxon>
        <taxon>Metazoa</taxon>
        <taxon>Spiralia</taxon>
        <taxon>Lophotrochozoa</taxon>
        <taxon>Platyhelminthes</taxon>
        <taxon>Trematoda</taxon>
        <taxon>Digenea</taxon>
        <taxon>Plagiorchiida</taxon>
        <taxon>Troglotremata</taxon>
        <taxon>Troglotrematidae</taxon>
        <taxon>Paragonimus</taxon>
    </lineage>
</organism>
<gene>
    <name evidence="2" type="ORF">PHET_11340</name>
</gene>
<proteinExistence type="predicted"/>
<feature type="compositionally biased region" description="Polar residues" evidence="1">
    <location>
        <begin position="44"/>
        <end position="58"/>
    </location>
</feature>
<reference evidence="2" key="1">
    <citation type="submission" date="2019-05" db="EMBL/GenBank/DDBJ databases">
        <title>Annotation for the trematode Paragonimus heterotremus.</title>
        <authorList>
            <person name="Choi Y.-J."/>
        </authorList>
    </citation>
    <scope>NUCLEOTIDE SEQUENCE</scope>
    <source>
        <strain evidence="2">LC</strain>
    </source>
</reference>
<keyword evidence="3" id="KW-1185">Reference proteome</keyword>